<proteinExistence type="predicted"/>
<dbReference type="EMBL" id="KZ824440">
    <property type="protein sequence ID" value="RAL00458.1"/>
    <property type="molecule type" value="Genomic_DNA"/>
</dbReference>
<sequence length="99" mass="10805">MDGGTWAFVINGRCFKSGLNKKNGPVTGTWCTQQGKKKKRTKIATTLSQKFRTFERAPEPVAPAPGIALVLAYMGCRIPDFSSTSLTLDGLCRYTIESS</sequence>
<dbReference type="VEuPathDB" id="FungiDB:BO80DRAFT_425620"/>
<name>A0A395H0I8_9EURO</name>
<reference evidence="1 2" key="1">
    <citation type="submission" date="2018-02" db="EMBL/GenBank/DDBJ databases">
        <title>The genomes of Aspergillus section Nigri reveals drivers in fungal speciation.</title>
        <authorList>
            <consortium name="DOE Joint Genome Institute"/>
            <person name="Vesth T.C."/>
            <person name="Nybo J."/>
            <person name="Theobald S."/>
            <person name="Brandl J."/>
            <person name="Frisvad J.C."/>
            <person name="Nielsen K.F."/>
            <person name="Lyhne E.K."/>
            <person name="Kogle M.E."/>
            <person name="Kuo A."/>
            <person name="Riley R."/>
            <person name="Clum A."/>
            <person name="Nolan M."/>
            <person name="Lipzen A."/>
            <person name="Salamov A."/>
            <person name="Henrissat B."/>
            <person name="Wiebenga A."/>
            <person name="De vries R.P."/>
            <person name="Grigoriev I.V."/>
            <person name="Mortensen U.H."/>
            <person name="Andersen M.R."/>
            <person name="Baker S.E."/>
        </authorList>
    </citation>
    <scope>NUCLEOTIDE SEQUENCE [LARGE SCALE GENOMIC DNA]</scope>
    <source>
        <strain evidence="1 2">CBS 121593</strain>
    </source>
</reference>
<dbReference type="Proteomes" id="UP000249402">
    <property type="component" value="Unassembled WGS sequence"/>
</dbReference>
<accession>A0A395H0I8</accession>
<evidence type="ECO:0000313" key="1">
    <source>
        <dbReference type="EMBL" id="RAL00458.1"/>
    </source>
</evidence>
<evidence type="ECO:0000313" key="2">
    <source>
        <dbReference type="Proteomes" id="UP000249402"/>
    </source>
</evidence>
<dbReference type="AlphaFoldDB" id="A0A395H0I8"/>
<protein>
    <submittedName>
        <fullName evidence="1">Uncharacterized protein</fullName>
    </submittedName>
</protein>
<keyword evidence="2" id="KW-1185">Reference proteome</keyword>
<dbReference type="RefSeq" id="XP_025574785.1">
    <property type="nucleotide sequence ID" value="XM_025719563.1"/>
</dbReference>
<organism evidence="1 2">
    <name type="scientific">Aspergillus ibericus CBS 121593</name>
    <dbReference type="NCBI Taxonomy" id="1448316"/>
    <lineage>
        <taxon>Eukaryota</taxon>
        <taxon>Fungi</taxon>
        <taxon>Dikarya</taxon>
        <taxon>Ascomycota</taxon>
        <taxon>Pezizomycotina</taxon>
        <taxon>Eurotiomycetes</taxon>
        <taxon>Eurotiomycetidae</taxon>
        <taxon>Eurotiales</taxon>
        <taxon>Aspergillaceae</taxon>
        <taxon>Aspergillus</taxon>
        <taxon>Aspergillus subgen. Circumdati</taxon>
    </lineage>
</organism>
<gene>
    <name evidence="1" type="ORF">BO80DRAFT_425620</name>
</gene>
<dbReference type="GeneID" id="37224428"/>